<dbReference type="InterPro" id="IPR049551">
    <property type="entry name" value="PKS_DH_C"/>
</dbReference>
<keyword evidence="5" id="KW-0511">Multifunctional enzyme</keyword>
<dbReference type="SUPFAM" id="SSF55048">
    <property type="entry name" value="Probable ACP-binding domain of malonyl-CoA ACP transacylase"/>
    <property type="match status" value="1"/>
</dbReference>
<dbReference type="InterPro" id="IPR042104">
    <property type="entry name" value="PKS_dehydratase_sf"/>
</dbReference>
<evidence type="ECO:0000259" key="8">
    <source>
        <dbReference type="PROSITE" id="PS52019"/>
    </source>
</evidence>
<feature type="domain" description="PKS/mFAS DH" evidence="8">
    <location>
        <begin position="928"/>
        <end position="1224"/>
    </location>
</feature>
<dbReference type="Gene3D" id="3.40.47.10">
    <property type="match status" value="1"/>
</dbReference>
<dbReference type="InterPro" id="IPR014030">
    <property type="entry name" value="Ketoacyl_synth_N"/>
</dbReference>
<dbReference type="Gene3D" id="3.40.366.10">
    <property type="entry name" value="Malonyl-Coenzyme A Acyl Carrier Protein, domain 2"/>
    <property type="match status" value="1"/>
</dbReference>
<dbReference type="Pfam" id="PF16197">
    <property type="entry name" value="KAsynt_C_assoc"/>
    <property type="match status" value="1"/>
</dbReference>
<dbReference type="SMART" id="SM00825">
    <property type="entry name" value="PKS_KS"/>
    <property type="match status" value="1"/>
</dbReference>
<dbReference type="GO" id="GO:0016491">
    <property type="term" value="F:oxidoreductase activity"/>
    <property type="evidence" value="ECO:0007669"/>
    <property type="project" value="UniProtKB-KW"/>
</dbReference>
<evidence type="ECO:0000259" key="7">
    <source>
        <dbReference type="PROSITE" id="PS52004"/>
    </source>
</evidence>
<evidence type="ECO:0000313" key="9">
    <source>
        <dbReference type="EMBL" id="RAH62166.1"/>
    </source>
</evidence>
<dbReference type="Gene3D" id="3.40.50.720">
    <property type="entry name" value="NAD(P)-binding Rossmann-like Domain"/>
    <property type="match status" value="2"/>
</dbReference>
<feature type="active site" description="Proton donor; for dehydratase activity" evidence="6">
    <location>
        <position position="1139"/>
    </location>
</feature>
<evidence type="ECO:0000256" key="1">
    <source>
        <dbReference type="ARBA" id="ARBA00022450"/>
    </source>
</evidence>
<dbReference type="SUPFAM" id="SSF53901">
    <property type="entry name" value="Thiolase-like"/>
    <property type="match status" value="1"/>
</dbReference>
<dbReference type="GeneID" id="37160999"/>
<dbReference type="InterPro" id="IPR016036">
    <property type="entry name" value="Malonyl_transacylase_ACP-bd"/>
</dbReference>
<feature type="active site" description="Proton acceptor; for dehydratase activity" evidence="6">
    <location>
        <position position="960"/>
    </location>
</feature>
<dbReference type="SMART" id="SM00826">
    <property type="entry name" value="PKS_DH"/>
    <property type="match status" value="1"/>
</dbReference>
<dbReference type="PANTHER" id="PTHR43775">
    <property type="entry name" value="FATTY ACID SYNTHASE"/>
    <property type="match status" value="1"/>
</dbReference>
<feature type="domain" description="Ketosynthase family 3 (KS3)" evidence="7">
    <location>
        <begin position="16"/>
        <end position="445"/>
    </location>
</feature>
<dbReference type="SUPFAM" id="SSF52151">
    <property type="entry name" value="FabD/lysophospholipase-like"/>
    <property type="match status" value="1"/>
</dbReference>
<reference evidence="9 10" key="1">
    <citation type="submission" date="2018-02" db="EMBL/GenBank/DDBJ databases">
        <title>The genomes of Aspergillus section Nigri reveals drivers in fungal speciation.</title>
        <authorList>
            <consortium name="DOE Joint Genome Institute"/>
            <person name="Vesth T.C."/>
            <person name="Nybo J."/>
            <person name="Theobald S."/>
            <person name="Brandl J."/>
            <person name="Frisvad J.C."/>
            <person name="Nielsen K.F."/>
            <person name="Lyhne E.K."/>
            <person name="Kogle M.E."/>
            <person name="Kuo A."/>
            <person name="Riley R."/>
            <person name="Clum A."/>
            <person name="Nolan M."/>
            <person name="Lipzen A."/>
            <person name="Salamov A."/>
            <person name="Henrissat B."/>
            <person name="Wiebenga A."/>
            <person name="De vries R.P."/>
            <person name="Grigoriev I.V."/>
            <person name="Mortensen U.H."/>
            <person name="Andersen M.R."/>
            <person name="Baker S.E."/>
        </authorList>
    </citation>
    <scope>NUCLEOTIDE SEQUENCE [LARGE SCALE GENOMIC DNA]</scope>
    <source>
        <strain evidence="9 10">CBS 112811</strain>
    </source>
</reference>
<dbReference type="PROSITE" id="PS52019">
    <property type="entry name" value="PKS_MFAS_DH"/>
    <property type="match status" value="1"/>
</dbReference>
<dbReference type="PANTHER" id="PTHR43775:SF29">
    <property type="entry name" value="ASPERFURANONE POLYKETIDE SYNTHASE AFOG-RELATED"/>
    <property type="match status" value="1"/>
</dbReference>
<dbReference type="GO" id="GO:0004312">
    <property type="term" value="F:fatty acid synthase activity"/>
    <property type="evidence" value="ECO:0007669"/>
    <property type="project" value="TreeGrafter"/>
</dbReference>
<dbReference type="Pfam" id="PF21089">
    <property type="entry name" value="PKS_DH_N"/>
    <property type="match status" value="1"/>
</dbReference>
<dbReference type="PROSITE" id="PS00606">
    <property type="entry name" value="KS3_1"/>
    <property type="match status" value="1"/>
</dbReference>
<dbReference type="Pfam" id="PF08659">
    <property type="entry name" value="KR"/>
    <property type="match status" value="1"/>
</dbReference>
<dbReference type="SUPFAM" id="SSF51735">
    <property type="entry name" value="NAD(P)-binding Rossmann-fold domains"/>
    <property type="match status" value="2"/>
</dbReference>
<dbReference type="SMART" id="SM00822">
    <property type="entry name" value="PKS_KR"/>
    <property type="match status" value="1"/>
</dbReference>
<dbReference type="PROSITE" id="PS52004">
    <property type="entry name" value="KS3_2"/>
    <property type="match status" value="1"/>
</dbReference>
<gene>
    <name evidence="9" type="ORF">BO85DRAFT_413173</name>
</gene>
<keyword evidence="1" id="KW-0596">Phosphopantetheine</keyword>
<evidence type="ECO:0000313" key="10">
    <source>
        <dbReference type="Proteomes" id="UP000249526"/>
    </source>
</evidence>
<evidence type="ECO:0000256" key="2">
    <source>
        <dbReference type="ARBA" id="ARBA00022553"/>
    </source>
</evidence>
<dbReference type="InterPro" id="IPR018201">
    <property type="entry name" value="Ketoacyl_synth_AS"/>
</dbReference>
<evidence type="ECO:0000256" key="5">
    <source>
        <dbReference type="ARBA" id="ARBA00023268"/>
    </source>
</evidence>
<dbReference type="InterPro" id="IPR050091">
    <property type="entry name" value="PKS_NRPS_Biosynth_Enz"/>
</dbReference>
<dbReference type="PROSITE" id="PS00098">
    <property type="entry name" value="THIOLASE_1"/>
    <property type="match status" value="1"/>
</dbReference>
<feature type="region of interest" description="N-terminal hotdog fold" evidence="6">
    <location>
        <begin position="928"/>
        <end position="1059"/>
    </location>
</feature>
<evidence type="ECO:0000256" key="3">
    <source>
        <dbReference type="ARBA" id="ARBA00022679"/>
    </source>
</evidence>
<dbReference type="InterPro" id="IPR032821">
    <property type="entry name" value="PKS_assoc"/>
</dbReference>
<dbReference type="InterPro" id="IPR016035">
    <property type="entry name" value="Acyl_Trfase/lysoPLipase"/>
</dbReference>
<evidence type="ECO:0000256" key="6">
    <source>
        <dbReference type="PROSITE-ProRule" id="PRU01363"/>
    </source>
</evidence>
<dbReference type="GO" id="GO:0006633">
    <property type="term" value="P:fatty acid biosynthetic process"/>
    <property type="evidence" value="ECO:0007669"/>
    <property type="project" value="InterPro"/>
</dbReference>
<keyword evidence="3" id="KW-0808">Transferase</keyword>
<dbReference type="Gene3D" id="3.10.129.110">
    <property type="entry name" value="Polyketide synthase dehydratase"/>
    <property type="match status" value="1"/>
</dbReference>
<dbReference type="InterPro" id="IPR020841">
    <property type="entry name" value="PKS_Beta-ketoAc_synthase_dom"/>
</dbReference>
<dbReference type="InterPro" id="IPR016039">
    <property type="entry name" value="Thiolase-like"/>
</dbReference>
<dbReference type="InterPro" id="IPR020615">
    <property type="entry name" value="Thiolase_acyl_enz_int_AS"/>
</dbReference>
<dbReference type="RefSeq" id="XP_025520088.1">
    <property type="nucleotide sequence ID" value="XM_025657597.1"/>
</dbReference>
<organism evidence="9 10">
    <name type="scientific">Aspergillus piperis CBS 112811</name>
    <dbReference type="NCBI Taxonomy" id="1448313"/>
    <lineage>
        <taxon>Eukaryota</taxon>
        <taxon>Fungi</taxon>
        <taxon>Dikarya</taxon>
        <taxon>Ascomycota</taxon>
        <taxon>Pezizomycotina</taxon>
        <taxon>Eurotiomycetes</taxon>
        <taxon>Eurotiomycetidae</taxon>
        <taxon>Eurotiales</taxon>
        <taxon>Aspergillaceae</taxon>
        <taxon>Aspergillus</taxon>
        <taxon>Aspergillus subgen. Circumdati</taxon>
    </lineage>
</organism>
<dbReference type="Pfam" id="PF14765">
    <property type="entry name" value="PS-DH"/>
    <property type="match status" value="1"/>
</dbReference>
<dbReference type="Pfam" id="PF00109">
    <property type="entry name" value="ketoacyl-synt"/>
    <property type="match status" value="1"/>
</dbReference>
<dbReference type="GO" id="GO:0044550">
    <property type="term" value="P:secondary metabolite biosynthetic process"/>
    <property type="evidence" value="ECO:0007669"/>
    <property type="project" value="TreeGrafter"/>
</dbReference>
<keyword evidence="4" id="KW-0560">Oxidoreductase</keyword>
<name>A0A8G1VQT7_9EURO</name>
<dbReference type="InterPro" id="IPR014031">
    <property type="entry name" value="Ketoacyl_synth_C"/>
</dbReference>
<keyword evidence="2" id="KW-0597">Phosphoprotein</keyword>
<dbReference type="Gene3D" id="3.90.180.10">
    <property type="entry name" value="Medium-chain alcohol dehydrogenases, catalytic domain"/>
    <property type="match status" value="1"/>
</dbReference>
<dbReference type="InterPro" id="IPR049552">
    <property type="entry name" value="PKS_DH_N"/>
</dbReference>
<protein>
    <submittedName>
        <fullName evidence="9">Polyketide synthase</fullName>
    </submittedName>
</protein>
<dbReference type="EMBL" id="KZ825055">
    <property type="protein sequence ID" value="RAH62166.1"/>
    <property type="molecule type" value="Genomic_DNA"/>
</dbReference>
<dbReference type="Pfam" id="PF00698">
    <property type="entry name" value="Acyl_transf_1"/>
    <property type="match status" value="1"/>
</dbReference>
<sequence length="2304" mass="252450">MGASTANGSRAGHVPLEPIAIVGMACHLPGSITSPSALWDALVNKTSVQTPTVPESRFNIDAFYHRNQNRPGSFNVRGGYFLDGSPQDFDPSFFGITPIEAMWLDPQQRRILEVTHECLENAGLRLEDVAGKNIGVFVGSFTSDYQQMLHREPDFRHEYAATGTDPGILSARVCNIFDLCGPSAVINSACSSSMTAIHQACLALQTGECDGAIAGGVNLIIAVDQHMNTAKMGILSPTSTCHTFDAAADGYGRAEGAGAIYLRRLSDAVRDGNPIRAVIRGSALNTNGKVKNQGITHPSLEGQERVLRAAYKRAGLDPTDTLYVECHGTGTPVGDPIEVKAISNGMNERRSREQPLLLGAIKANIGHSEAASGIFAVIKAALILESGVIPGVAGLKTLNPALKEEEWNVKVNRDTILWPESPLTRRVGISSFGYGGTNGHLILEAAQPDHKQTRAKTGPGISSPSKALVCLTAHDRATLEKNIEAHACIVDNHHLQDVAYTLNCCRTHFTHRAFTIALQDQETQNFSKQSMEFGVVDSPGPVAFVFTGQGAQWVGMGRDAMHTLPTFNKAIRSLDRYLRELQPLVRWTIEEVLLGNIDSDYVAEPNIAQPVCTAFQIAIVDQLRKWGITPSAVVGHSSGEIAAAYAAGMLSAREAFVISFYRGQAVAQKGPAGAMLAVGAGMDKVEPYIHDTDVVIACENSPESVTLSGSESSTEKIKSQLEASKIFVKELKTGKPYHSPAMKVVAPLYEQLLLRAKPEAGSSAPSEQLSRVPMISSVTGTRVYEKDMNSRYWVENLINRVRFHAAITELQSMEALQGLSHFVESGPHSALSGPLKQIISGNGLQSEIKYIPSIIRGSDSCDDLLRVAGRLFLSRYNVRLQDVTYDLCKEPGPRLLVDLPPYQWNYTKEYWRETRISQEQRQQSEPRHDLLGRRVVGLSNTIYAWKNVLRLRDVPWLRDHRIGSEVLLPGAAYIAVAIEALWQISDTPFSPSNGACLKNFEFQQGLVIPDTEDGIEVMTILSRQNNKGSGWYKITVESLLNNHWTTHCSGLITARKTRQNIPWQSHQYMVKTLHQCTHSDRWYKTFDRVGVYYGRTFQRLGEVESNGRDHAAASTIELDQESGTISGESRYVMHPGTIDACFQLAIISFEKGRYNVMPYSTIPMRVEEMTIAYPEEAEGNAFAWTDECPRPFFRSHIQLVDAYGLPLLECKGIWFKEHEMSWSARSTAVVPDQKYMQNRWQPDVDRAAKSLGQWSYKSLEEAVLGLIGLVNHKRPIQKAFVAAGDDYSLIEAMAHHFPDTGKLTVAEMLDGEVEKIPQFALPENVLIIQLSPNMSQLSSSLEGAHDLVIFKGKLNSDIIQELQSILAPTGRMLILQDEDTSVNSSCLDCPSMISRPTLELSVSRTKLALSEELQHGGIQEIEPTVVTLVAEESSNQRLVKEYVEALQALEVAVDVVNLHQSNHAFHQNTVILDVDGSILSNPCETQFDLLKKLVLSEESVLLWLTLGVNQGRNSEGGLSLGFLRAARSEHPGPKILSVDVDWEESPHSIAQAMLTALGTAAPRGSGHETEFWLHEGALHTNRLVPWECPSICPEHSQAVKLSLDMPLQSELVNSALIFRANEDFMTDSKEDEICLQVEMTEYQGCAPDQRTKQPVIVVGHAISNSRESTLRQVVTLAAQSGYQTIVKTKKGCYFDCEGLDPALLCATLPTVCKVLLCMRWLGRAKKDDHILILHMPLLFAKLAISLSKELNARITVVVATQEESEELYEASSSGIPIVVVEDMHASHMSPVLEATSGKFSLVICNRFSVAGQEAWRHISAAGRFVLCNGDMEGKLDTGPFTKGASFLPMGYENLGTRQEMAAEILQDGLEFLKKNKDIWTSHVPVYSIDQMPTQSNGNQSKASLSSAEEVHAAVRFNYGESSVKILPPIRRVKFFPDAAYLLIGGLGGLGSSLVRWMTERGCRHFIFVSRSGATQQKAAQTVELAEKAGASVQVFQADAGNESDMRAIVARVMKERPIRGVVHAAMVLQDGLLQGMTAAQYQAAVTPKLRIAHVLHSVLINSPLDFFVMTSSISGIIGTPGQTNYGAGNSFLDAFAVYRQSLGLPACSIALPMLLDVGVVAENQTVEDSLQRLGFYGIDEIEMLEGLEVAMSPNSPSHLILGLDPSLLHRSAGTNRLFWHGDARLRGVQRDLDLLQGSLRASKPDGEVIGDGEELDYETLMARVGDRIVQKCASMLGRESHEINFSKGTVASYGLDSMIGSELQQWLFGEFGLALSFHAFTAPGMTFEGLARQAVEALGVGSAK</sequence>
<proteinExistence type="predicted"/>
<dbReference type="InterPro" id="IPR020807">
    <property type="entry name" value="PKS_DH"/>
</dbReference>
<accession>A0A8G1VQT7</accession>
<dbReference type="InterPro" id="IPR036291">
    <property type="entry name" value="NAD(P)-bd_dom_sf"/>
</dbReference>
<dbReference type="InterPro" id="IPR049900">
    <property type="entry name" value="PKS_mFAS_DH"/>
</dbReference>
<evidence type="ECO:0000256" key="4">
    <source>
        <dbReference type="ARBA" id="ARBA00023002"/>
    </source>
</evidence>
<dbReference type="Proteomes" id="UP000249526">
    <property type="component" value="Unassembled WGS sequence"/>
</dbReference>
<dbReference type="InterPro" id="IPR001227">
    <property type="entry name" value="Ac_transferase_dom_sf"/>
</dbReference>
<keyword evidence="10" id="KW-1185">Reference proteome</keyword>
<dbReference type="InterPro" id="IPR013968">
    <property type="entry name" value="PKS_KR"/>
</dbReference>
<dbReference type="Pfam" id="PF02801">
    <property type="entry name" value="Ketoacyl-synt_C"/>
    <property type="match status" value="1"/>
</dbReference>
<dbReference type="InterPro" id="IPR057326">
    <property type="entry name" value="KR_dom"/>
</dbReference>
<feature type="region of interest" description="C-terminal hotdog fold" evidence="6">
    <location>
        <begin position="1074"/>
        <end position="1224"/>
    </location>
</feature>
<dbReference type="SMART" id="SM00827">
    <property type="entry name" value="PKS_AT"/>
    <property type="match status" value="1"/>
</dbReference>
<dbReference type="GO" id="GO:0004315">
    <property type="term" value="F:3-oxoacyl-[acyl-carrier-protein] synthase activity"/>
    <property type="evidence" value="ECO:0007669"/>
    <property type="project" value="InterPro"/>
</dbReference>
<dbReference type="CDD" id="cd00833">
    <property type="entry name" value="PKS"/>
    <property type="match status" value="1"/>
</dbReference>
<dbReference type="InterPro" id="IPR014043">
    <property type="entry name" value="Acyl_transferase_dom"/>
</dbReference>
<dbReference type="Gene3D" id="3.30.70.3290">
    <property type="match status" value="1"/>
</dbReference>